<reference evidence="1 2" key="1">
    <citation type="submission" date="2018-02" db="EMBL/GenBank/DDBJ databases">
        <title>Sphingobacterium KA21.</title>
        <authorList>
            <person name="Vasarhelyi B.M."/>
            <person name="Deshmukh S."/>
            <person name="Balint B."/>
            <person name="Kukolya J."/>
        </authorList>
    </citation>
    <scope>NUCLEOTIDE SEQUENCE [LARGE SCALE GENOMIC DNA]</scope>
    <source>
        <strain evidence="1 2">Ka21</strain>
    </source>
</reference>
<keyword evidence="2" id="KW-1185">Reference proteome</keyword>
<proteinExistence type="predicted"/>
<evidence type="ECO:0000313" key="2">
    <source>
        <dbReference type="Proteomes" id="UP000618319"/>
    </source>
</evidence>
<accession>A0ABR9TAB0</accession>
<name>A0ABR9TAB0_9SPHI</name>
<sequence length="75" mass="8216">MKIMQPILAGLAVTLTLLVSNKSQHGADLYTEKAIVIPASEVDLDLIGIKKNLITKTTDDVQTLSIEEFLANYEN</sequence>
<dbReference type="RefSeq" id="WP_196939942.1">
    <property type="nucleotide sequence ID" value="NZ_MU158690.1"/>
</dbReference>
<organism evidence="1 2">
    <name type="scientific">Sphingobacterium pedocola</name>
    <dbReference type="NCBI Taxonomy" id="2082722"/>
    <lineage>
        <taxon>Bacteria</taxon>
        <taxon>Pseudomonadati</taxon>
        <taxon>Bacteroidota</taxon>
        <taxon>Sphingobacteriia</taxon>
        <taxon>Sphingobacteriales</taxon>
        <taxon>Sphingobacteriaceae</taxon>
        <taxon>Sphingobacterium</taxon>
    </lineage>
</organism>
<comment type="caution">
    <text evidence="1">The sequence shown here is derived from an EMBL/GenBank/DDBJ whole genome shotgun (WGS) entry which is preliminary data.</text>
</comment>
<dbReference type="EMBL" id="PSKQ01000022">
    <property type="protein sequence ID" value="MBE8722029.1"/>
    <property type="molecule type" value="Genomic_DNA"/>
</dbReference>
<evidence type="ECO:0000313" key="1">
    <source>
        <dbReference type="EMBL" id="MBE8722029.1"/>
    </source>
</evidence>
<dbReference type="Proteomes" id="UP000618319">
    <property type="component" value="Unassembled WGS sequence"/>
</dbReference>
<gene>
    <name evidence="1" type="ORF">C4F40_14965</name>
</gene>
<protein>
    <submittedName>
        <fullName evidence="1">Uncharacterized protein</fullName>
    </submittedName>
</protein>